<evidence type="ECO:0000256" key="1">
    <source>
        <dbReference type="SAM" id="SignalP"/>
    </source>
</evidence>
<comment type="caution">
    <text evidence="2">The sequence shown here is derived from an EMBL/GenBank/DDBJ whole genome shotgun (WGS) entry which is preliminary data.</text>
</comment>
<feature type="signal peptide" evidence="1">
    <location>
        <begin position="1"/>
        <end position="19"/>
    </location>
</feature>
<dbReference type="PROSITE" id="PS00018">
    <property type="entry name" value="EF_HAND_1"/>
    <property type="match status" value="1"/>
</dbReference>
<evidence type="ECO:0000313" key="3">
    <source>
        <dbReference type="Proteomes" id="UP000827092"/>
    </source>
</evidence>
<protein>
    <recommendedName>
        <fullName evidence="4">EF-hand domain-containing protein</fullName>
    </recommendedName>
</protein>
<name>A0AAV6V152_9ARAC</name>
<proteinExistence type="predicted"/>
<organism evidence="2 3">
    <name type="scientific">Oedothorax gibbosus</name>
    <dbReference type="NCBI Taxonomy" id="931172"/>
    <lineage>
        <taxon>Eukaryota</taxon>
        <taxon>Metazoa</taxon>
        <taxon>Ecdysozoa</taxon>
        <taxon>Arthropoda</taxon>
        <taxon>Chelicerata</taxon>
        <taxon>Arachnida</taxon>
        <taxon>Araneae</taxon>
        <taxon>Araneomorphae</taxon>
        <taxon>Entelegynae</taxon>
        <taxon>Araneoidea</taxon>
        <taxon>Linyphiidae</taxon>
        <taxon>Erigoninae</taxon>
        <taxon>Oedothorax</taxon>
    </lineage>
</organism>
<dbReference type="InterPro" id="IPR018247">
    <property type="entry name" value="EF_Hand_1_Ca_BS"/>
</dbReference>
<dbReference type="AlphaFoldDB" id="A0AAV6V152"/>
<sequence>MHVFVSLCLTVLLFEEISGQFFTKTTNSIPRMGRSDKSLPNLVRRVARTLFLVIKMVGEYDQDGNGELNPEELMDIPFIQSAIRKSFEGKEMKGQYPFQDCSIHISKAY</sequence>
<keyword evidence="1" id="KW-0732">Signal</keyword>
<evidence type="ECO:0008006" key="4">
    <source>
        <dbReference type="Google" id="ProtNLM"/>
    </source>
</evidence>
<reference evidence="2 3" key="1">
    <citation type="journal article" date="2022" name="Nat. Ecol. Evol.">
        <title>A masculinizing supergene underlies an exaggerated male reproductive morph in a spider.</title>
        <authorList>
            <person name="Hendrickx F."/>
            <person name="De Corte Z."/>
            <person name="Sonet G."/>
            <person name="Van Belleghem S.M."/>
            <person name="Kostlbacher S."/>
            <person name="Vangestel C."/>
        </authorList>
    </citation>
    <scope>NUCLEOTIDE SEQUENCE [LARGE SCALE GENOMIC DNA]</scope>
    <source>
        <strain evidence="2">W744_W776</strain>
    </source>
</reference>
<dbReference type="Proteomes" id="UP000827092">
    <property type="component" value="Unassembled WGS sequence"/>
</dbReference>
<keyword evidence="3" id="KW-1185">Reference proteome</keyword>
<accession>A0AAV6V152</accession>
<evidence type="ECO:0000313" key="2">
    <source>
        <dbReference type="EMBL" id="KAG8189596.1"/>
    </source>
</evidence>
<dbReference type="EMBL" id="JAFNEN010000211">
    <property type="protein sequence ID" value="KAG8189596.1"/>
    <property type="molecule type" value="Genomic_DNA"/>
</dbReference>
<gene>
    <name evidence="2" type="ORF">JTE90_023664</name>
</gene>
<feature type="chain" id="PRO_5043552018" description="EF-hand domain-containing protein" evidence="1">
    <location>
        <begin position="20"/>
        <end position="109"/>
    </location>
</feature>